<dbReference type="AlphaFoldDB" id="A0AAJ6ALI6"/>
<dbReference type="RefSeq" id="WP_110099428.1">
    <property type="nucleotide sequence ID" value="NZ_CP122561.1"/>
</dbReference>
<reference evidence="11 12" key="1">
    <citation type="submission" date="2023-03" db="EMBL/GenBank/DDBJ databases">
        <title>Complete genome sequences of several Auritidibacter ignavus strains isolated from ear infections.</title>
        <authorList>
            <person name="Baehr T."/>
            <person name="Baumhoegger A.M."/>
        </authorList>
    </citation>
    <scope>NUCLEOTIDE SEQUENCE [LARGE SCALE GENOMIC DNA]</scope>
    <source>
        <strain evidence="11 12">BABAE-6</strain>
    </source>
</reference>
<dbReference type="GO" id="GO:0022857">
    <property type="term" value="F:transmembrane transporter activity"/>
    <property type="evidence" value="ECO:0007669"/>
    <property type="project" value="InterPro"/>
</dbReference>
<dbReference type="Pfam" id="PF12821">
    <property type="entry name" value="ThrE_2"/>
    <property type="match status" value="1"/>
</dbReference>
<sequence>MSKNVRTERDEDVTETTSTDHSEAPTEQPSTDSDVIPVIRPAVVAPNPDASAPQTAPVYEEPEPVADHDPVPTSVLSSTTTDLPSVTPRDSEDQSERGGSSPEKTSEDQRHEFDEWRRPATDPQPIVPAGYASETETEAEPSRRRFPGLPTWKPNLGGRTRGGVFRKSATDTAPSNAAEDRHSFVDSIPTQALQLNNRLFQSPYQARRVANAGRDYRQVAENADVGNTLQFALRLGETMFRFGAGALEVETSIIVVTQAFGVPDAEIDITNQAISLNYVPAGETPFTYQRVVRSWSSNYAGLSFLHQLVTRIANGDATRDEAEAKLAEIRHQSKTFPGWVALLATGLFGTSFVMFIGGSPMAGLMTFFSMIMTMTAVDLMGRIRMPEVFATMTGGAVATGVALALYAFDVFQDPSAVIAGSLMMLLPALRIVSAVQDGINGFPMTAAGRMVSSLLSYIGLVAGIVVAVAISDLIGVPQIDLTRVPDYEYPVWLLALFVLMAALFAAMSDQSSVRLLLPTGLVSGIGYLAYVAGENLGLGPTVTPAFAAVAVGFLARIVALRLGAPQLVVAVPAIMFLLPGLMIFRSMYRITISAETVPSGLIGMFNAMVIILAMAFGSVLGDTLARPLTGRLSDNERRRIGRR</sequence>
<dbReference type="GO" id="GO:0005886">
    <property type="term" value="C:plasma membrane"/>
    <property type="evidence" value="ECO:0007669"/>
    <property type="project" value="UniProtKB-SubCell"/>
</dbReference>
<feature type="transmembrane region" description="Helical" evidence="8">
    <location>
        <begin position="489"/>
        <end position="508"/>
    </location>
</feature>
<feature type="compositionally biased region" description="Low complexity" evidence="7">
    <location>
        <begin position="35"/>
        <end position="48"/>
    </location>
</feature>
<feature type="transmembrane region" description="Helical" evidence="8">
    <location>
        <begin position="515"/>
        <end position="532"/>
    </location>
</feature>
<evidence type="ECO:0000256" key="5">
    <source>
        <dbReference type="ARBA" id="ARBA00023136"/>
    </source>
</evidence>
<feature type="transmembrane region" description="Helical" evidence="8">
    <location>
        <begin position="600"/>
        <end position="621"/>
    </location>
</feature>
<feature type="domain" description="Threonine/serine exporter-like N-terminal" evidence="9">
    <location>
        <begin position="230"/>
        <end position="470"/>
    </location>
</feature>
<dbReference type="InterPro" id="IPR010619">
    <property type="entry name" value="ThrE-like_N"/>
</dbReference>
<dbReference type="GO" id="GO:0015744">
    <property type="term" value="P:succinate transport"/>
    <property type="evidence" value="ECO:0007669"/>
    <property type="project" value="TreeGrafter"/>
</dbReference>
<feature type="compositionally biased region" description="Basic and acidic residues" evidence="7">
    <location>
        <begin position="104"/>
        <end position="120"/>
    </location>
</feature>
<evidence type="ECO:0000259" key="10">
    <source>
        <dbReference type="Pfam" id="PF12821"/>
    </source>
</evidence>
<dbReference type="InterPro" id="IPR050539">
    <property type="entry name" value="ThrE_Dicarb/AminoAcid_Exp"/>
</dbReference>
<keyword evidence="5 8" id="KW-0472">Membrane</keyword>
<dbReference type="EMBL" id="CP122566">
    <property type="protein sequence ID" value="WGH92034.1"/>
    <property type="molecule type" value="Genomic_DNA"/>
</dbReference>
<organism evidence="11 12">
    <name type="scientific">Auritidibacter ignavus</name>
    <dbReference type="NCBI Taxonomy" id="678932"/>
    <lineage>
        <taxon>Bacteria</taxon>
        <taxon>Bacillati</taxon>
        <taxon>Actinomycetota</taxon>
        <taxon>Actinomycetes</taxon>
        <taxon>Micrococcales</taxon>
        <taxon>Micrococcaceae</taxon>
        <taxon>Auritidibacter</taxon>
    </lineage>
</organism>
<evidence type="ECO:0000256" key="8">
    <source>
        <dbReference type="SAM" id="Phobius"/>
    </source>
</evidence>
<dbReference type="Proteomes" id="UP001224674">
    <property type="component" value="Chromosome"/>
</dbReference>
<evidence type="ECO:0000256" key="3">
    <source>
        <dbReference type="ARBA" id="ARBA00022692"/>
    </source>
</evidence>
<evidence type="ECO:0000256" key="2">
    <source>
        <dbReference type="ARBA" id="ARBA00022475"/>
    </source>
</evidence>
<keyword evidence="3 8" id="KW-0812">Transmembrane</keyword>
<feature type="domain" description="Threonine/Serine exporter ThrE" evidence="10">
    <location>
        <begin position="496"/>
        <end position="622"/>
    </location>
</feature>
<evidence type="ECO:0000256" key="4">
    <source>
        <dbReference type="ARBA" id="ARBA00022989"/>
    </source>
</evidence>
<feature type="transmembrane region" description="Helical" evidence="8">
    <location>
        <begin position="414"/>
        <end position="433"/>
    </location>
</feature>
<keyword evidence="2" id="KW-1003">Cell membrane</keyword>
<comment type="subcellular location">
    <subcellularLocation>
        <location evidence="1">Cell membrane</location>
        <topology evidence="1">Multi-pass membrane protein</topology>
    </subcellularLocation>
</comment>
<evidence type="ECO:0000313" key="11">
    <source>
        <dbReference type="EMBL" id="WGH92034.1"/>
    </source>
</evidence>
<feature type="transmembrane region" description="Helical" evidence="8">
    <location>
        <begin position="538"/>
        <end position="555"/>
    </location>
</feature>
<feature type="transmembrane region" description="Helical" evidence="8">
    <location>
        <begin position="362"/>
        <end position="381"/>
    </location>
</feature>
<dbReference type="InterPro" id="IPR024528">
    <property type="entry name" value="ThrE_2"/>
</dbReference>
<protein>
    <submittedName>
        <fullName evidence="11">Threonine/serine exporter family protein</fullName>
    </submittedName>
</protein>
<name>A0AAJ6ALI6_9MICC</name>
<dbReference type="PANTHER" id="PTHR34390:SF2">
    <property type="entry name" value="SUCCINATE TRANSPORTER SUBUNIT YJJP-RELATED"/>
    <property type="match status" value="1"/>
</dbReference>
<evidence type="ECO:0000256" key="7">
    <source>
        <dbReference type="SAM" id="MobiDB-lite"/>
    </source>
</evidence>
<evidence type="ECO:0000259" key="9">
    <source>
        <dbReference type="Pfam" id="PF06738"/>
    </source>
</evidence>
<accession>A0AAJ6ALI6</accession>
<feature type="transmembrane region" description="Helical" evidence="8">
    <location>
        <begin position="567"/>
        <end position="588"/>
    </location>
</feature>
<feature type="transmembrane region" description="Helical" evidence="8">
    <location>
        <begin position="454"/>
        <end position="477"/>
    </location>
</feature>
<gene>
    <name evidence="11" type="ORF">QDX21_06675</name>
</gene>
<evidence type="ECO:0000313" key="12">
    <source>
        <dbReference type="Proteomes" id="UP001224674"/>
    </source>
</evidence>
<feature type="region of interest" description="Disordered" evidence="7">
    <location>
        <begin position="1"/>
        <end position="182"/>
    </location>
</feature>
<feature type="compositionally biased region" description="Low complexity" evidence="7">
    <location>
        <begin position="71"/>
        <end position="88"/>
    </location>
</feature>
<proteinExistence type="inferred from homology"/>
<dbReference type="Pfam" id="PF06738">
    <property type="entry name" value="ThrE"/>
    <property type="match status" value="1"/>
</dbReference>
<keyword evidence="4 8" id="KW-1133">Transmembrane helix</keyword>
<evidence type="ECO:0000256" key="6">
    <source>
        <dbReference type="ARBA" id="ARBA00034125"/>
    </source>
</evidence>
<dbReference type="PANTHER" id="PTHR34390">
    <property type="entry name" value="UPF0442 PROTEIN YJJB-RELATED"/>
    <property type="match status" value="1"/>
</dbReference>
<evidence type="ECO:0000256" key="1">
    <source>
        <dbReference type="ARBA" id="ARBA00004651"/>
    </source>
</evidence>
<comment type="similarity">
    <text evidence="6">Belongs to the ThrE exporter (TC 2.A.79) family.</text>
</comment>
<feature type="transmembrane region" description="Helical" evidence="8">
    <location>
        <begin position="336"/>
        <end position="356"/>
    </location>
</feature>
<feature type="transmembrane region" description="Helical" evidence="8">
    <location>
        <begin position="388"/>
        <end position="408"/>
    </location>
</feature>
<keyword evidence="12" id="KW-1185">Reference proteome</keyword>